<keyword evidence="4" id="KW-0378">Hydrolase</keyword>
<dbReference type="PANTHER" id="PTHR42648">
    <property type="entry name" value="TRANSPOSASE, PUTATIVE-RELATED"/>
    <property type="match status" value="1"/>
</dbReference>
<evidence type="ECO:0000256" key="4">
    <source>
        <dbReference type="ARBA" id="ARBA00022801"/>
    </source>
</evidence>
<protein>
    <recommendedName>
        <fullName evidence="6">Integrase catalytic domain-containing protein</fullName>
    </recommendedName>
</protein>
<dbReference type="GO" id="GO:0004190">
    <property type="term" value="F:aspartic-type endopeptidase activity"/>
    <property type="evidence" value="ECO:0007669"/>
    <property type="project" value="UniProtKB-KW"/>
</dbReference>
<evidence type="ECO:0000256" key="2">
    <source>
        <dbReference type="ARBA" id="ARBA00022723"/>
    </source>
</evidence>
<feature type="compositionally biased region" description="Polar residues" evidence="5">
    <location>
        <begin position="214"/>
        <end position="233"/>
    </location>
</feature>
<organism evidence="7">
    <name type="scientific">Fagus sylvatica</name>
    <name type="common">Beechnut</name>
    <dbReference type="NCBI Taxonomy" id="28930"/>
    <lineage>
        <taxon>Eukaryota</taxon>
        <taxon>Viridiplantae</taxon>
        <taxon>Streptophyta</taxon>
        <taxon>Embryophyta</taxon>
        <taxon>Tracheophyta</taxon>
        <taxon>Spermatophyta</taxon>
        <taxon>Magnoliopsida</taxon>
        <taxon>eudicotyledons</taxon>
        <taxon>Gunneridae</taxon>
        <taxon>Pentapetalae</taxon>
        <taxon>rosids</taxon>
        <taxon>fabids</taxon>
        <taxon>Fagales</taxon>
        <taxon>Fagaceae</taxon>
        <taxon>Fagus</taxon>
    </lineage>
</organism>
<evidence type="ECO:0000256" key="3">
    <source>
        <dbReference type="ARBA" id="ARBA00022750"/>
    </source>
</evidence>
<dbReference type="InterPro" id="IPR036397">
    <property type="entry name" value="RNaseH_sf"/>
</dbReference>
<dbReference type="InterPro" id="IPR012337">
    <property type="entry name" value="RNaseH-like_sf"/>
</dbReference>
<feature type="region of interest" description="Disordered" evidence="5">
    <location>
        <begin position="214"/>
        <end position="267"/>
    </location>
</feature>
<accession>A0A2N9GF93</accession>
<dbReference type="Pfam" id="PF07727">
    <property type="entry name" value="RVT_2"/>
    <property type="match status" value="1"/>
</dbReference>
<dbReference type="GO" id="GO:0046872">
    <property type="term" value="F:metal ion binding"/>
    <property type="evidence" value="ECO:0007669"/>
    <property type="project" value="UniProtKB-KW"/>
</dbReference>
<dbReference type="EMBL" id="OIVN01001832">
    <property type="protein sequence ID" value="SPC98098.1"/>
    <property type="molecule type" value="Genomic_DNA"/>
</dbReference>
<proteinExistence type="predicted"/>
<dbReference type="GO" id="GO:0015074">
    <property type="term" value="P:DNA integration"/>
    <property type="evidence" value="ECO:0007669"/>
    <property type="project" value="InterPro"/>
</dbReference>
<dbReference type="SUPFAM" id="SSF53098">
    <property type="entry name" value="Ribonuclease H-like"/>
    <property type="match status" value="1"/>
</dbReference>
<dbReference type="PANTHER" id="PTHR42648:SF26">
    <property type="entry name" value="INTEGRASE CATALYTIC DOMAIN-CONTAINING PROTEIN"/>
    <property type="match status" value="1"/>
</dbReference>
<dbReference type="SUPFAM" id="SSF56672">
    <property type="entry name" value="DNA/RNA polymerases"/>
    <property type="match status" value="1"/>
</dbReference>
<dbReference type="GO" id="GO:0003676">
    <property type="term" value="F:nucleic acid binding"/>
    <property type="evidence" value="ECO:0007669"/>
    <property type="project" value="InterPro"/>
</dbReference>
<reference evidence="7" key="1">
    <citation type="submission" date="2018-02" db="EMBL/GenBank/DDBJ databases">
        <authorList>
            <person name="Cohen D.B."/>
            <person name="Kent A.D."/>
        </authorList>
    </citation>
    <scope>NUCLEOTIDE SEQUENCE</scope>
</reference>
<feature type="region of interest" description="Disordered" evidence="5">
    <location>
        <begin position="833"/>
        <end position="880"/>
    </location>
</feature>
<dbReference type="Pfam" id="PF22936">
    <property type="entry name" value="Pol_BBD"/>
    <property type="match status" value="1"/>
</dbReference>
<dbReference type="GO" id="GO:0006508">
    <property type="term" value="P:proteolysis"/>
    <property type="evidence" value="ECO:0007669"/>
    <property type="project" value="UniProtKB-KW"/>
</dbReference>
<dbReference type="Gene3D" id="3.30.420.10">
    <property type="entry name" value="Ribonuclease H-like superfamily/Ribonuclease H"/>
    <property type="match status" value="1"/>
</dbReference>
<dbReference type="InterPro" id="IPR054722">
    <property type="entry name" value="PolX-like_BBD"/>
</dbReference>
<dbReference type="InterPro" id="IPR001584">
    <property type="entry name" value="Integrase_cat-core"/>
</dbReference>
<dbReference type="CDD" id="cd09272">
    <property type="entry name" value="RNase_HI_RT_Ty1"/>
    <property type="match status" value="1"/>
</dbReference>
<dbReference type="Pfam" id="PF14223">
    <property type="entry name" value="Retrotran_gag_2"/>
    <property type="match status" value="1"/>
</dbReference>
<evidence type="ECO:0000256" key="1">
    <source>
        <dbReference type="ARBA" id="ARBA00022670"/>
    </source>
</evidence>
<sequence>MSDTSATGSSTTTTTTPAAATTFSIPTITNLVTVKLTDDNFLLWSHQIEAFLYGQNFLRFVDGSYPCPEADPDRSLWFWADKTLVSIISATLSESMLASIIGCKTSAAIWSVIQEHFSQKSVANSSLYRKQLTSLVRGTRPISEYLQEAKSIADALAAIGEPVSNKDLVNAVLGGLGSDFDMLVTAIESFDTLPLFSTLRSRLLNFEARHKTTTQPTPSAFLASQTPTTSFPNYGSRNNSRNRGKKNNSRNHHPRNDNSGILGSAPTTNFPTTTGPCQLCFNFGHAARSCPRLSTFAAPPVPHSLNTAFAGLQIAPAHTSQGYPSGSSLRFSPQPPYDHAWYLDTGASTHMTGNPALLQQCASYNGPDSVLLGNGDQLPIAYTGNMTLPIGSSSFHLNNVYVIPSMHKNLLSIAQFYQDNHVLCAFDSHHFYIFDLAHGSLLYQGPCKNGLYKLPTLPSRLQALSASHQSSSLWHNRLGHPSSKVMSFLGSNKFLSSDFHFKKSFCQSCALGKSTHLPFKISNEISTTFPFNLVHSDVWKSPIVSVSGYKYYVLFTDDYTRFTWLFFMKRKSEVLDHFKNFLTYIKTQFSANLQQFQSDGGDEYVSDPFVDLCSSLGIHRRLSCPYTPEQNGLAEHKHRHIADMARTLLLTSHVPLCHWVDAVSTAVHLINRLPSPILKWSSPFSRLYGKSPSYSDLRVFGCACYPHLGAYMTNKLLPRTIECVFLGYSLQYKGYKCLDRKTGRVYISRHVRFDEQTFPFAQQSGHKQSVHSQWAFVPLFPPASETPPQPTTPTVPQHHTGPPTQSSSEIPMTTDFLRNPLPYHYQHRQSRFSVPLPNTAPVPPPAHDPPANLPSNSSNTPPPPTHQMLTRHQDGTRRPLVRTDGIVRYPLSRALIAQISHSPEEPTCYTQAVRVPEWRQAMANEFNALLKNHTWRLVPLDPKQHVVGCKWVFKVKRKSDGSIERYKARLVAKGFHQQPGVDFDETFSPVIKPTTVRTILSLAVSYGWSLRQLDVKNAFLHGFLDETVFMSQPPGFADPTCPDYVCHLQKAIYGLKQAPRSWFQRLSTFLVQYGFVQCRADQSLFIFRRSSDIMILLLYVDDIILTGNSPPLLSSFVTTLGAEFELSDLGSLSYFLGLEATGSTDGLCLSQTKYTIDLLRRYSMTDCKPCSTPVCAKTQLSALSGDPLSDVTTYRQLVGSLQYLTFTRPDISYAVHHVAQFMSAPRTLHLVAAKRILRYLKGSLEFGLLFRHSTSPLTIKAYSDADWAGCPDSRRSTTSAEAEYRSLAHVCAETTWVSHMLQELHLPTSAPITLLCDNLSTTYMASNPVFHARTKHIELDYHFIQERILSRSHRVQFVPSPVQLADIFTKGLHKHRFQLLRSNLVSPRQPSLRGSVKPI</sequence>
<keyword evidence="2" id="KW-0479">Metal-binding</keyword>
<keyword evidence="1" id="KW-0645">Protease</keyword>
<evidence type="ECO:0000259" key="6">
    <source>
        <dbReference type="PROSITE" id="PS50994"/>
    </source>
</evidence>
<feature type="compositionally biased region" description="Low complexity" evidence="5">
    <location>
        <begin position="794"/>
        <end position="805"/>
    </location>
</feature>
<evidence type="ECO:0000313" key="7">
    <source>
        <dbReference type="EMBL" id="SPC98098.1"/>
    </source>
</evidence>
<dbReference type="InterPro" id="IPR039537">
    <property type="entry name" value="Retrotran_Ty1/copia-like"/>
</dbReference>
<dbReference type="InterPro" id="IPR025724">
    <property type="entry name" value="GAG-pre-integrase_dom"/>
</dbReference>
<dbReference type="PROSITE" id="PS50994">
    <property type="entry name" value="INTEGRASE"/>
    <property type="match status" value="1"/>
</dbReference>
<dbReference type="Pfam" id="PF13976">
    <property type="entry name" value="gag_pre-integrs"/>
    <property type="match status" value="1"/>
</dbReference>
<feature type="compositionally biased region" description="Polar residues" evidence="5">
    <location>
        <begin position="257"/>
        <end position="267"/>
    </location>
</feature>
<dbReference type="Pfam" id="PF00665">
    <property type="entry name" value="rve"/>
    <property type="match status" value="1"/>
</dbReference>
<feature type="domain" description="Integrase catalytic" evidence="6">
    <location>
        <begin position="526"/>
        <end position="691"/>
    </location>
</feature>
<feature type="compositionally biased region" description="Pro residues" evidence="5">
    <location>
        <begin position="838"/>
        <end position="852"/>
    </location>
</feature>
<gene>
    <name evidence="7" type="ORF">FSB_LOCUS25980</name>
</gene>
<name>A0A2N9GF93_FAGSY</name>
<feature type="region of interest" description="Disordered" evidence="5">
    <location>
        <begin position="781"/>
        <end position="816"/>
    </location>
</feature>
<dbReference type="Pfam" id="PF25597">
    <property type="entry name" value="SH3_retrovirus"/>
    <property type="match status" value="1"/>
</dbReference>
<feature type="compositionally biased region" description="Pro residues" evidence="5">
    <location>
        <begin position="781"/>
        <end position="793"/>
    </location>
</feature>
<feature type="compositionally biased region" description="Basic residues" evidence="5">
    <location>
        <begin position="240"/>
        <end position="253"/>
    </location>
</feature>
<evidence type="ECO:0000256" key="5">
    <source>
        <dbReference type="SAM" id="MobiDB-lite"/>
    </source>
</evidence>
<keyword evidence="3" id="KW-0064">Aspartyl protease</keyword>
<dbReference type="InterPro" id="IPR057670">
    <property type="entry name" value="SH3_retrovirus"/>
</dbReference>
<dbReference type="InterPro" id="IPR013103">
    <property type="entry name" value="RVT_2"/>
</dbReference>
<dbReference type="InterPro" id="IPR043502">
    <property type="entry name" value="DNA/RNA_pol_sf"/>
</dbReference>